<dbReference type="FunFam" id="1.20.142.10:FF:000001">
    <property type="entry name" value="Poly [ADP-ribose] polymerase"/>
    <property type="match status" value="1"/>
</dbReference>
<keyword evidence="7" id="KW-0021">Allosteric enzyme</keyword>
<comment type="catalytic activity">
    <reaction evidence="27">
        <text>L-histidyl-[protein] + NAD(+) = N(tele)-(ADP-D-ribosyl)-L-histidyl-[protein] + nicotinamide + H(+)</text>
        <dbReference type="Rhea" id="RHEA:72071"/>
        <dbReference type="Rhea" id="RHEA-COMP:9745"/>
        <dbReference type="Rhea" id="RHEA-COMP:18085"/>
        <dbReference type="ChEBI" id="CHEBI:15378"/>
        <dbReference type="ChEBI" id="CHEBI:17154"/>
        <dbReference type="ChEBI" id="CHEBI:29979"/>
        <dbReference type="ChEBI" id="CHEBI:57540"/>
        <dbReference type="ChEBI" id="CHEBI:191398"/>
    </reaction>
    <physiologicalReaction direction="left-to-right" evidence="27">
        <dbReference type="Rhea" id="RHEA:72072"/>
    </physiologicalReaction>
</comment>
<feature type="domain" description="WGR" evidence="36">
    <location>
        <begin position="500"/>
        <end position="600"/>
    </location>
</feature>
<dbReference type="Gene3D" id="3.90.228.10">
    <property type="match status" value="1"/>
</dbReference>
<dbReference type="EC" id="2.4.2.30" evidence="30"/>
<dbReference type="PROSITE" id="PS51059">
    <property type="entry name" value="PARP_CATALYTIC"/>
    <property type="match status" value="1"/>
</dbReference>
<evidence type="ECO:0000259" key="35">
    <source>
        <dbReference type="PROSITE" id="PS51060"/>
    </source>
</evidence>
<dbReference type="Gene3D" id="1.20.142.10">
    <property type="entry name" value="Poly(ADP-ribose) polymerase, regulatory domain"/>
    <property type="match status" value="1"/>
</dbReference>
<keyword evidence="13" id="KW-0677">Repeat</keyword>
<evidence type="ECO:0000256" key="8">
    <source>
        <dbReference type="ARBA" id="ARBA00022588"/>
    </source>
</evidence>
<evidence type="ECO:0000256" key="22">
    <source>
        <dbReference type="ARBA" id="ARBA00023242"/>
    </source>
</evidence>
<dbReference type="Pfam" id="PF21728">
    <property type="entry name" value="PADR1_N"/>
    <property type="match status" value="1"/>
</dbReference>
<evidence type="ECO:0000256" key="13">
    <source>
        <dbReference type="ARBA" id="ARBA00022737"/>
    </source>
</evidence>
<dbReference type="PANTHER" id="PTHR10459:SF112">
    <property type="entry name" value="POLY [ADP-RIBOSE] POLYMERASE 1"/>
    <property type="match status" value="1"/>
</dbReference>
<evidence type="ECO:0000256" key="9">
    <source>
        <dbReference type="ARBA" id="ARBA00022676"/>
    </source>
</evidence>
<evidence type="ECO:0000313" key="38">
    <source>
        <dbReference type="Proteomes" id="UP000321570"/>
    </source>
</evidence>
<feature type="domain" description="PARP catalytic" evidence="34">
    <location>
        <begin position="754"/>
        <end position="975"/>
    </location>
</feature>
<evidence type="ECO:0000256" key="23">
    <source>
        <dbReference type="ARBA" id="ARBA00024159"/>
    </source>
</evidence>
<protein>
    <recommendedName>
        <fullName evidence="30 31">Poly [ADP-ribose] polymerase</fullName>
        <ecNumber evidence="30">2.4.2.30</ecNumber>
    </recommendedName>
</protein>
<dbReference type="GO" id="GO:0008270">
    <property type="term" value="F:zinc ion binding"/>
    <property type="evidence" value="ECO:0007669"/>
    <property type="project" value="UniProtKB-KW"/>
</dbReference>
<evidence type="ECO:0000256" key="19">
    <source>
        <dbReference type="ARBA" id="ARBA00023027"/>
    </source>
</evidence>
<evidence type="ECO:0000256" key="31">
    <source>
        <dbReference type="RuleBase" id="RU362114"/>
    </source>
</evidence>
<dbReference type="GO" id="GO:0003677">
    <property type="term" value="F:DNA binding"/>
    <property type="evidence" value="ECO:0007669"/>
    <property type="project" value="UniProtKB-UniRule"/>
</dbReference>
<feature type="region of interest" description="Disordered" evidence="32">
    <location>
        <begin position="173"/>
        <end position="203"/>
    </location>
</feature>
<dbReference type="InterPro" id="IPR036957">
    <property type="entry name" value="Znf_PARP_sf"/>
</dbReference>
<dbReference type="PROSITE" id="PS50064">
    <property type="entry name" value="ZF_PARP_2"/>
    <property type="match status" value="1"/>
</dbReference>
<evidence type="ECO:0000256" key="14">
    <source>
        <dbReference type="ARBA" id="ARBA00022765"/>
    </source>
</evidence>
<dbReference type="PANTHER" id="PTHR10459">
    <property type="entry name" value="DNA LIGASE"/>
    <property type="match status" value="1"/>
</dbReference>
<evidence type="ECO:0000256" key="1">
    <source>
        <dbReference type="ARBA" id="ARBA00004286"/>
    </source>
</evidence>
<name>A0A564Z083_HYMDI</name>
<dbReference type="Pfam" id="PF00645">
    <property type="entry name" value="zf-PARP"/>
    <property type="match status" value="1"/>
</dbReference>
<dbReference type="InterPro" id="IPR008288">
    <property type="entry name" value="PARP"/>
</dbReference>
<evidence type="ECO:0000256" key="24">
    <source>
        <dbReference type="ARBA" id="ARBA00024164"/>
    </source>
</evidence>
<evidence type="ECO:0000256" key="28">
    <source>
        <dbReference type="ARBA" id="ARBA00048339"/>
    </source>
</evidence>
<dbReference type="InterPro" id="IPR036930">
    <property type="entry name" value="WGR_dom_sf"/>
</dbReference>
<comment type="catalytic activity">
    <reaction evidence="28">
        <text>L-tyrosyl-[protein] + NAD(+) = O-(ADP-D-ribosyl)-L-tyrosyl-[protein] + nicotinamide + H(+)</text>
        <dbReference type="Rhea" id="RHEA:58236"/>
        <dbReference type="Rhea" id="RHEA-COMP:10136"/>
        <dbReference type="Rhea" id="RHEA-COMP:15092"/>
        <dbReference type="ChEBI" id="CHEBI:15378"/>
        <dbReference type="ChEBI" id="CHEBI:17154"/>
        <dbReference type="ChEBI" id="CHEBI:46858"/>
        <dbReference type="ChEBI" id="CHEBI:57540"/>
        <dbReference type="ChEBI" id="CHEBI:142557"/>
    </reaction>
    <physiologicalReaction direction="left-to-right" evidence="28">
        <dbReference type="Rhea" id="RHEA:58237"/>
    </physiologicalReaction>
</comment>
<comment type="similarity">
    <text evidence="25">Belongs to the ARTD/PARP family.</text>
</comment>
<evidence type="ECO:0000256" key="21">
    <source>
        <dbReference type="ARBA" id="ARBA00023163"/>
    </source>
</evidence>
<accession>A0A564Z083</accession>
<dbReference type="GO" id="GO:0140807">
    <property type="term" value="F:NAD+-protein-glutamate ADP-ribosyltransferase activity"/>
    <property type="evidence" value="ECO:0007669"/>
    <property type="project" value="RHEA"/>
</dbReference>
<evidence type="ECO:0000256" key="11">
    <source>
        <dbReference type="ARBA" id="ARBA00022695"/>
    </source>
</evidence>
<evidence type="ECO:0000259" key="34">
    <source>
        <dbReference type="PROSITE" id="PS51059"/>
    </source>
</evidence>
<keyword evidence="6" id="KW-1017">Isopeptide bond</keyword>
<keyword evidence="10 30" id="KW-0808">Transferase</keyword>
<keyword evidence="5" id="KW-0963">Cytoplasm</keyword>
<dbReference type="Pfam" id="PF00644">
    <property type="entry name" value="PARP"/>
    <property type="match status" value="1"/>
</dbReference>
<evidence type="ECO:0000256" key="25">
    <source>
        <dbReference type="ARBA" id="ARBA00024347"/>
    </source>
</evidence>
<dbReference type="SMART" id="SM01335">
    <property type="entry name" value="PADR1"/>
    <property type="match status" value="1"/>
</dbReference>
<comment type="catalytic activity">
    <reaction evidence="23">
        <text>L-glutamyl-[protein] + NAD(+) = 5-O-(ADP-D-ribosyl)-L-glutamyl-[protein] + nicotinamide</text>
        <dbReference type="Rhea" id="RHEA:58224"/>
        <dbReference type="Rhea" id="RHEA-COMP:10208"/>
        <dbReference type="Rhea" id="RHEA-COMP:15089"/>
        <dbReference type="ChEBI" id="CHEBI:17154"/>
        <dbReference type="ChEBI" id="CHEBI:29973"/>
        <dbReference type="ChEBI" id="CHEBI:57540"/>
        <dbReference type="ChEBI" id="CHEBI:142540"/>
    </reaction>
    <physiologicalReaction direction="left-to-right" evidence="23">
        <dbReference type="Rhea" id="RHEA:58225"/>
    </physiologicalReaction>
</comment>
<evidence type="ECO:0000256" key="4">
    <source>
        <dbReference type="ARBA" id="ARBA00022454"/>
    </source>
</evidence>
<keyword evidence="8" id="KW-0399">Innate immunity</keyword>
<evidence type="ECO:0000256" key="7">
    <source>
        <dbReference type="ARBA" id="ARBA00022533"/>
    </source>
</evidence>
<comment type="subcellular location">
    <subcellularLocation>
        <location evidence="1">Chromosome</location>
    </subcellularLocation>
    <subcellularLocation>
        <location evidence="2">Cytoplasm</location>
        <location evidence="2">Cytosol</location>
    </subcellularLocation>
    <subcellularLocation>
        <location evidence="3">Nucleus</location>
        <location evidence="3">Nucleolus</location>
    </subcellularLocation>
</comment>
<dbReference type="Gene3D" id="3.90.640.80">
    <property type="match status" value="1"/>
</dbReference>
<dbReference type="PROSITE" id="PS52007">
    <property type="entry name" value="PADR1"/>
    <property type="match status" value="1"/>
</dbReference>
<evidence type="ECO:0000256" key="3">
    <source>
        <dbReference type="ARBA" id="ARBA00004604"/>
    </source>
</evidence>
<dbReference type="GO" id="GO:0016779">
    <property type="term" value="F:nucleotidyltransferase activity"/>
    <property type="evidence" value="ECO:0007669"/>
    <property type="project" value="UniProtKB-KW"/>
</dbReference>
<evidence type="ECO:0000256" key="29">
    <source>
        <dbReference type="ARBA" id="ARBA00048575"/>
    </source>
</evidence>
<keyword evidence="4" id="KW-0158">Chromosome</keyword>
<feature type="domain" description="PARP alpha-helical" evidence="35">
    <location>
        <begin position="625"/>
        <end position="747"/>
    </location>
</feature>
<dbReference type="InterPro" id="IPR036616">
    <property type="entry name" value="Poly(ADP-ribose)pol_reg_dom_sf"/>
</dbReference>
<dbReference type="SMART" id="SM01336">
    <property type="entry name" value="zf-PARP"/>
    <property type="match status" value="1"/>
</dbReference>
<dbReference type="PROSITE" id="PS51977">
    <property type="entry name" value="WGR"/>
    <property type="match status" value="1"/>
</dbReference>
<dbReference type="GO" id="GO:0140808">
    <property type="term" value="F:NAD+-protein-tyrosine ADP-ribosyltransferase activity"/>
    <property type="evidence" value="ECO:0007669"/>
    <property type="project" value="RHEA"/>
</dbReference>
<dbReference type="GO" id="GO:0005730">
    <property type="term" value="C:nucleolus"/>
    <property type="evidence" value="ECO:0007669"/>
    <property type="project" value="UniProtKB-SubCell"/>
</dbReference>
<evidence type="ECO:0000256" key="27">
    <source>
        <dbReference type="ARBA" id="ARBA00048241"/>
    </source>
</evidence>
<comment type="catalytic activity">
    <reaction evidence="26 30">
        <text>NAD(+) + (ADP-D-ribosyl)n-acceptor = nicotinamide + (ADP-D-ribosyl)n+1-acceptor + H(+).</text>
        <dbReference type="EC" id="2.4.2.30"/>
    </reaction>
</comment>
<keyword evidence="17" id="KW-0391">Immunity</keyword>
<keyword evidence="9 30" id="KW-0328">Glycosyltransferase</keyword>
<sequence>MEPVYKYQAEYAKSNRSTCRACKNTIGMGSLRMGALVQSHIFDGKMTLWYHYNCFFKKTRVLQTNDIKNFDNLKFEDQEKIRAEIGSEKFLISNYNIKANSDDSNKCTNCSKVIKDPFFIDGKLSELGTSYHVKCFVKKYPEADVSKASGFGKLKAQEKFDLLDAVANIKTKATKKRKAEESNSENQNPPSKKAKASKAPIESTKDILKAQSDELWRLRDRLDEEVSTQALTGLLEYNNQTVPSGRSDLLDAVADAMTFGALPPCPDDGAPLRLADGGGGYRCSRLHDNWAPCLFSAPDSSSIKRRIFRVPKEYYDVPFLKSYKCKPRERLFGAATDAATAVSMKRKFDAKKPLVGFHFFLDHGPFTAELSRRDLAAKIRSLGGSILTDATHGGVFVTTGGTEAVETKLATKARSNEMCPLTYSRLLDKALAEKFSSGDDVEKFLKADPLASIWKSSSNNNAAAEPSTSKANFEESRVLQKRMLVKGGAVVDPDSGLEDCASVATDFDGRLLTAVLGLVDLVRGSNSYYKLQVLRSDDEPRKHWVFRSWGRIGTDIGGSKLERFTTLNAAAQHFQELFLEKTGNAWSTPKEKFLKLPRRFYPLDMEHFNPTDEETAKMSQITKIPSKLETRVQALIDFLFDVASMTNALLEFEIDLHKMPLGKISRVQIQEAYSVLNDLSTLLSSNEDLEGPAKSKLIGDTTRFYTLIPHDFGMKMPPLLDNLEVIKTKSRMLEDLLKIELAYSLMKTSHSDVNPIDEHYEKLKNRIEPMDRESEEFRRIAEYLRVTHAPTHSSYTLDIVDIFSLSREGEAGKFRALENRMMLWHGSRRTNFAGILAQGLRIAPPEAPVTGYMFGKGVYFSDVASKSANYCYTSRNSTRGCLLLCDVALGKQEVCFAAKDSQLAKKYNSRKGIGKMSPNAQTYYKDPETGVVYPIGEPVASAGVKSDLLYNEYIVYDTTQIQQRYLVWVDFKYKF</sequence>
<dbReference type="EMBL" id="CABIJS010000521">
    <property type="protein sequence ID" value="VUZ52699.1"/>
    <property type="molecule type" value="Genomic_DNA"/>
</dbReference>
<dbReference type="GO" id="GO:0005829">
    <property type="term" value="C:cytosol"/>
    <property type="evidence" value="ECO:0007669"/>
    <property type="project" value="UniProtKB-SubCell"/>
</dbReference>
<dbReference type="GO" id="GO:0051287">
    <property type="term" value="F:NAD binding"/>
    <property type="evidence" value="ECO:0007669"/>
    <property type="project" value="UniProtKB-UniRule"/>
</dbReference>
<reference evidence="37 38" key="1">
    <citation type="submission" date="2019-07" db="EMBL/GenBank/DDBJ databases">
        <authorList>
            <person name="Jastrzebski P J."/>
            <person name="Paukszto L."/>
            <person name="Jastrzebski P J."/>
        </authorList>
    </citation>
    <scope>NUCLEOTIDE SEQUENCE [LARGE SCALE GENOMIC DNA]</scope>
    <source>
        <strain evidence="37 38">WMS-il1</strain>
    </source>
</reference>
<dbReference type="GO" id="GO:0006302">
    <property type="term" value="P:double-strand break repair"/>
    <property type="evidence" value="ECO:0007669"/>
    <property type="project" value="TreeGrafter"/>
</dbReference>
<dbReference type="SUPFAM" id="SSF142921">
    <property type="entry name" value="WGR domain-like"/>
    <property type="match status" value="1"/>
</dbReference>
<evidence type="ECO:0000256" key="2">
    <source>
        <dbReference type="ARBA" id="ARBA00004514"/>
    </source>
</evidence>
<dbReference type="Proteomes" id="UP000321570">
    <property type="component" value="Unassembled WGS sequence"/>
</dbReference>
<dbReference type="FunFam" id="3.90.228.10:FF:000002">
    <property type="entry name" value="Poly [ADP-ribose] polymerase"/>
    <property type="match status" value="1"/>
</dbReference>
<evidence type="ECO:0000256" key="32">
    <source>
        <dbReference type="SAM" id="MobiDB-lite"/>
    </source>
</evidence>
<keyword evidence="16 30" id="KW-0862">Zinc</keyword>
<evidence type="ECO:0000256" key="26">
    <source>
        <dbReference type="ARBA" id="ARBA00033987"/>
    </source>
</evidence>
<dbReference type="CDD" id="cd01437">
    <property type="entry name" value="parp_like"/>
    <property type="match status" value="1"/>
</dbReference>
<keyword evidence="38" id="KW-1185">Reference proteome</keyword>
<dbReference type="InterPro" id="IPR004102">
    <property type="entry name" value="Poly(ADP-ribose)pol_reg_dom"/>
</dbReference>
<dbReference type="InterPro" id="IPR001510">
    <property type="entry name" value="Znf_PARP"/>
</dbReference>
<dbReference type="InterPro" id="IPR050800">
    <property type="entry name" value="ARTD/PARP"/>
</dbReference>
<evidence type="ECO:0000259" key="36">
    <source>
        <dbReference type="PROSITE" id="PS51977"/>
    </source>
</evidence>
<dbReference type="AlphaFoldDB" id="A0A564Z083"/>
<keyword evidence="15" id="KW-0863">Zinc-finger</keyword>
<evidence type="ECO:0000256" key="30">
    <source>
        <dbReference type="PIRNR" id="PIRNR000489"/>
    </source>
</evidence>
<evidence type="ECO:0000256" key="15">
    <source>
        <dbReference type="ARBA" id="ARBA00022771"/>
    </source>
</evidence>
<evidence type="ECO:0000256" key="12">
    <source>
        <dbReference type="ARBA" id="ARBA00022723"/>
    </source>
</evidence>
<dbReference type="GO" id="GO:0045087">
    <property type="term" value="P:innate immune response"/>
    <property type="evidence" value="ECO:0007669"/>
    <property type="project" value="UniProtKB-KW"/>
</dbReference>
<keyword evidence="18" id="KW-0805">Transcription regulation</keyword>
<proteinExistence type="inferred from homology"/>
<dbReference type="PIRSF" id="PIRSF000489">
    <property type="entry name" value="NAD_ADPRT"/>
    <property type="match status" value="1"/>
</dbReference>
<dbReference type="GO" id="GO:0140806">
    <property type="term" value="F:NAD+-protein-aspartate ADP-ribosyltransferase activity"/>
    <property type="evidence" value="ECO:0007669"/>
    <property type="project" value="RHEA"/>
</dbReference>
<dbReference type="InterPro" id="IPR012317">
    <property type="entry name" value="Poly(ADP-ribose)pol_cat_dom"/>
</dbReference>
<keyword evidence="20 30" id="KW-0238">DNA-binding</keyword>
<dbReference type="SMART" id="SM00773">
    <property type="entry name" value="WGR"/>
    <property type="match status" value="1"/>
</dbReference>
<keyword evidence="11" id="KW-0548">Nucleotidyltransferase</keyword>
<keyword evidence="22 30" id="KW-0539">Nucleus</keyword>
<evidence type="ECO:0000259" key="33">
    <source>
        <dbReference type="PROSITE" id="PS50064"/>
    </source>
</evidence>
<dbReference type="InterPro" id="IPR008893">
    <property type="entry name" value="WGR_domain"/>
</dbReference>
<dbReference type="GO" id="GO:0003950">
    <property type="term" value="F:NAD+ poly-ADP-ribosyltransferase activity"/>
    <property type="evidence" value="ECO:0007669"/>
    <property type="project" value="UniProtKB-UniRule"/>
</dbReference>
<dbReference type="PROSITE" id="PS51060">
    <property type="entry name" value="PARP_ALPHA_HD"/>
    <property type="match status" value="1"/>
</dbReference>
<evidence type="ECO:0000256" key="5">
    <source>
        <dbReference type="ARBA" id="ARBA00022490"/>
    </source>
</evidence>
<evidence type="ECO:0000256" key="17">
    <source>
        <dbReference type="ARBA" id="ARBA00022859"/>
    </source>
</evidence>
<comment type="catalytic activity">
    <reaction evidence="29">
        <text>L-seryl-[protein] + NAD(+) = O-(ADP-D-ribosyl)-L-seryl-[protein] + nicotinamide + H(+)</text>
        <dbReference type="Rhea" id="RHEA:58232"/>
        <dbReference type="Rhea" id="RHEA-COMP:9863"/>
        <dbReference type="Rhea" id="RHEA-COMP:15091"/>
        <dbReference type="ChEBI" id="CHEBI:15378"/>
        <dbReference type="ChEBI" id="CHEBI:17154"/>
        <dbReference type="ChEBI" id="CHEBI:29999"/>
        <dbReference type="ChEBI" id="CHEBI:57540"/>
        <dbReference type="ChEBI" id="CHEBI:142556"/>
    </reaction>
    <physiologicalReaction direction="left-to-right" evidence="29">
        <dbReference type="Rhea" id="RHEA:58233"/>
    </physiologicalReaction>
</comment>
<dbReference type="CDD" id="cd08001">
    <property type="entry name" value="WGR_PARP1_like"/>
    <property type="match status" value="1"/>
</dbReference>
<evidence type="ECO:0000256" key="20">
    <source>
        <dbReference type="ARBA" id="ARBA00023125"/>
    </source>
</evidence>
<keyword evidence="12 30" id="KW-0479">Metal-binding</keyword>
<evidence type="ECO:0000256" key="10">
    <source>
        <dbReference type="ARBA" id="ARBA00022679"/>
    </source>
</evidence>
<dbReference type="SUPFAM" id="SSF57716">
    <property type="entry name" value="Glucocorticoid receptor-like (DNA-binding domain)"/>
    <property type="match status" value="1"/>
</dbReference>
<organism evidence="37 38">
    <name type="scientific">Hymenolepis diminuta</name>
    <name type="common">Rat tapeworm</name>
    <dbReference type="NCBI Taxonomy" id="6216"/>
    <lineage>
        <taxon>Eukaryota</taxon>
        <taxon>Metazoa</taxon>
        <taxon>Spiralia</taxon>
        <taxon>Lophotrochozoa</taxon>
        <taxon>Platyhelminthes</taxon>
        <taxon>Cestoda</taxon>
        <taxon>Eucestoda</taxon>
        <taxon>Cyclophyllidea</taxon>
        <taxon>Hymenolepididae</taxon>
        <taxon>Hymenolepis</taxon>
    </lineage>
</organism>
<evidence type="ECO:0000256" key="18">
    <source>
        <dbReference type="ARBA" id="ARBA00023015"/>
    </source>
</evidence>
<evidence type="ECO:0000256" key="6">
    <source>
        <dbReference type="ARBA" id="ARBA00022499"/>
    </source>
</evidence>
<gene>
    <name evidence="37" type="ORF">WMSIL1_LOCUS11165</name>
</gene>
<dbReference type="GO" id="GO:0140815">
    <property type="term" value="F:NAD+-protein-histidine ADP-ribosyltransferase activity"/>
    <property type="evidence" value="ECO:0007669"/>
    <property type="project" value="RHEA"/>
</dbReference>
<keyword evidence="14" id="KW-0013">ADP-ribosylation</keyword>
<evidence type="ECO:0000313" key="37">
    <source>
        <dbReference type="EMBL" id="VUZ52699.1"/>
    </source>
</evidence>
<dbReference type="GO" id="GO:0070212">
    <property type="term" value="P:protein poly-ADP-ribosylation"/>
    <property type="evidence" value="ECO:0007669"/>
    <property type="project" value="TreeGrafter"/>
</dbReference>
<keyword evidence="19 30" id="KW-0520">NAD</keyword>
<dbReference type="GO" id="GO:0140805">
    <property type="term" value="F:NAD+-protein-serine ADP-ribosyltransferase activity"/>
    <property type="evidence" value="ECO:0007669"/>
    <property type="project" value="RHEA"/>
</dbReference>
<keyword evidence="21" id="KW-0804">Transcription</keyword>
<dbReference type="Pfam" id="PF02877">
    <property type="entry name" value="PARP_reg"/>
    <property type="match status" value="1"/>
</dbReference>
<dbReference type="GO" id="GO:0005694">
    <property type="term" value="C:chromosome"/>
    <property type="evidence" value="ECO:0007669"/>
    <property type="project" value="UniProtKB-SubCell"/>
</dbReference>
<dbReference type="Gene3D" id="3.30.1740.10">
    <property type="entry name" value="Zinc finger, PARP-type"/>
    <property type="match status" value="1"/>
</dbReference>
<feature type="domain" description="PARP-type" evidence="33">
    <location>
        <begin position="7"/>
        <end position="89"/>
    </location>
</feature>
<dbReference type="Pfam" id="PF05406">
    <property type="entry name" value="WGR"/>
    <property type="match status" value="1"/>
</dbReference>
<evidence type="ECO:0000256" key="16">
    <source>
        <dbReference type="ARBA" id="ARBA00022833"/>
    </source>
</evidence>
<comment type="catalytic activity">
    <reaction evidence="24">
        <text>L-aspartyl-[protein] + NAD(+) = 4-O-(ADP-D-ribosyl)-L-aspartyl-[protein] + nicotinamide</text>
        <dbReference type="Rhea" id="RHEA:54424"/>
        <dbReference type="Rhea" id="RHEA-COMP:9867"/>
        <dbReference type="Rhea" id="RHEA-COMP:13832"/>
        <dbReference type="ChEBI" id="CHEBI:17154"/>
        <dbReference type="ChEBI" id="CHEBI:29961"/>
        <dbReference type="ChEBI" id="CHEBI:57540"/>
        <dbReference type="ChEBI" id="CHEBI:138102"/>
    </reaction>
    <physiologicalReaction direction="left-to-right" evidence="24">
        <dbReference type="Rhea" id="RHEA:54425"/>
    </physiologicalReaction>
</comment>
<dbReference type="SUPFAM" id="SSF47587">
    <property type="entry name" value="Domain of poly(ADP-ribose) polymerase"/>
    <property type="match status" value="1"/>
</dbReference>
<dbReference type="SUPFAM" id="SSF56399">
    <property type="entry name" value="ADP-ribosylation"/>
    <property type="match status" value="1"/>
</dbReference>
<dbReference type="InterPro" id="IPR049296">
    <property type="entry name" value="PARP1-like_PADR1_N"/>
</dbReference>